<name>A0A161THU5_XYLHT</name>
<dbReference type="GO" id="GO:0004386">
    <property type="term" value="F:helicase activity"/>
    <property type="evidence" value="ECO:0007669"/>
    <property type="project" value="InterPro"/>
</dbReference>
<sequence>MTSADDGQLTQLFYPALCLVVGHVDTILINEAAKVAEPKIWNMLAGYYPQVVLLMGDHQQLQPTVLS</sequence>
<feature type="domain" description="DNA2/NAM7 helicase helicase" evidence="1">
    <location>
        <begin position="23"/>
        <end position="67"/>
    </location>
</feature>
<dbReference type="Gene3D" id="3.40.50.300">
    <property type="entry name" value="P-loop containing nucleotide triphosphate hydrolases"/>
    <property type="match status" value="1"/>
</dbReference>
<dbReference type="Pfam" id="PF13086">
    <property type="entry name" value="AAA_11"/>
    <property type="match status" value="1"/>
</dbReference>
<organism evidence="2 3">
    <name type="scientific">Xylona heveae (strain CBS 132557 / TC161)</name>
    <dbReference type="NCBI Taxonomy" id="1328760"/>
    <lineage>
        <taxon>Eukaryota</taxon>
        <taxon>Fungi</taxon>
        <taxon>Dikarya</taxon>
        <taxon>Ascomycota</taxon>
        <taxon>Pezizomycotina</taxon>
        <taxon>Xylonomycetes</taxon>
        <taxon>Xylonales</taxon>
        <taxon>Xylonaceae</taxon>
        <taxon>Xylona</taxon>
    </lineage>
</organism>
<accession>A0A161THU5</accession>
<protein>
    <recommendedName>
        <fullName evidence="1">DNA2/NAM7 helicase helicase domain-containing protein</fullName>
    </recommendedName>
</protein>
<dbReference type="InterPro" id="IPR027417">
    <property type="entry name" value="P-loop_NTPase"/>
</dbReference>
<dbReference type="AlphaFoldDB" id="A0A161THU5"/>
<dbReference type="Proteomes" id="UP000076632">
    <property type="component" value="Unassembled WGS sequence"/>
</dbReference>
<dbReference type="RefSeq" id="XP_018191402.1">
    <property type="nucleotide sequence ID" value="XM_018334836.1"/>
</dbReference>
<reference evidence="2 3" key="1">
    <citation type="journal article" date="2016" name="Fungal Biol.">
        <title>The genome of Xylona heveae provides a window into fungal endophytism.</title>
        <authorList>
            <person name="Gazis R."/>
            <person name="Kuo A."/>
            <person name="Riley R."/>
            <person name="LaButti K."/>
            <person name="Lipzen A."/>
            <person name="Lin J."/>
            <person name="Amirebrahimi M."/>
            <person name="Hesse C.N."/>
            <person name="Spatafora J.W."/>
            <person name="Henrissat B."/>
            <person name="Hainaut M."/>
            <person name="Grigoriev I.V."/>
            <person name="Hibbett D.S."/>
        </authorList>
    </citation>
    <scope>NUCLEOTIDE SEQUENCE [LARGE SCALE GENOMIC DNA]</scope>
    <source>
        <strain evidence="2 3">TC161</strain>
    </source>
</reference>
<evidence type="ECO:0000313" key="3">
    <source>
        <dbReference type="Proteomes" id="UP000076632"/>
    </source>
</evidence>
<evidence type="ECO:0000313" key="2">
    <source>
        <dbReference type="EMBL" id="KZF25847.1"/>
    </source>
</evidence>
<dbReference type="InParanoid" id="A0A161THU5"/>
<evidence type="ECO:0000259" key="1">
    <source>
        <dbReference type="Pfam" id="PF13086"/>
    </source>
</evidence>
<dbReference type="OrthoDB" id="4506699at2759"/>
<keyword evidence="3" id="KW-1185">Reference proteome</keyword>
<proteinExistence type="predicted"/>
<gene>
    <name evidence="2" type="ORF">L228DRAFT_266285</name>
</gene>
<dbReference type="GeneID" id="28899973"/>
<dbReference type="EMBL" id="KV407455">
    <property type="protein sequence ID" value="KZF25847.1"/>
    <property type="molecule type" value="Genomic_DNA"/>
</dbReference>
<dbReference type="InterPro" id="IPR041677">
    <property type="entry name" value="DNA2/NAM7_AAA_11"/>
</dbReference>